<sequence>MTFCVCHLSDTTEPRKNANLSPFESWRSAYFCMQNTSYYCTIKDGFTIGMEGVINVQDSDIKNFCNNGCYDHTLYVLTCIKDVKSNFFFQTKQPVSYVWNVTSRACATQLSGFNTNVTNHNPNSGSSLYGRVYMPLVSALTTMAFIATFGV</sequence>
<proteinExistence type="predicted"/>
<name>A0A4D6MM52_VIGUN</name>
<dbReference type="Pfam" id="PF24865">
    <property type="entry name" value="DUF7731"/>
    <property type="match status" value="1"/>
</dbReference>
<gene>
    <name evidence="2" type="ORF">DEO72_LG7g2369</name>
</gene>
<evidence type="ECO:0000313" key="3">
    <source>
        <dbReference type="Proteomes" id="UP000501690"/>
    </source>
</evidence>
<dbReference type="PANTHER" id="PTHR34366">
    <property type="entry name" value="OS07G0289901 PROTEIN-RELATED"/>
    <property type="match status" value="1"/>
</dbReference>
<dbReference type="InterPro" id="IPR056633">
    <property type="entry name" value="DUF7731"/>
</dbReference>
<organism evidence="2 3">
    <name type="scientific">Vigna unguiculata</name>
    <name type="common">Cowpea</name>
    <dbReference type="NCBI Taxonomy" id="3917"/>
    <lineage>
        <taxon>Eukaryota</taxon>
        <taxon>Viridiplantae</taxon>
        <taxon>Streptophyta</taxon>
        <taxon>Embryophyta</taxon>
        <taxon>Tracheophyta</taxon>
        <taxon>Spermatophyta</taxon>
        <taxon>Magnoliopsida</taxon>
        <taxon>eudicotyledons</taxon>
        <taxon>Gunneridae</taxon>
        <taxon>Pentapetalae</taxon>
        <taxon>rosids</taxon>
        <taxon>fabids</taxon>
        <taxon>Fabales</taxon>
        <taxon>Fabaceae</taxon>
        <taxon>Papilionoideae</taxon>
        <taxon>50 kb inversion clade</taxon>
        <taxon>NPAAA clade</taxon>
        <taxon>indigoferoid/millettioid clade</taxon>
        <taxon>Phaseoleae</taxon>
        <taxon>Vigna</taxon>
    </lineage>
</organism>
<reference evidence="2 3" key="1">
    <citation type="submission" date="2019-04" db="EMBL/GenBank/DDBJ databases">
        <title>An improved genome assembly and genetic linkage map for asparagus bean, Vigna unguiculata ssp. sesquipedialis.</title>
        <authorList>
            <person name="Xia Q."/>
            <person name="Zhang R."/>
            <person name="Dong Y."/>
        </authorList>
    </citation>
    <scope>NUCLEOTIDE SEQUENCE [LARGE SCALE GENOMIC DNA]</scope>
    <source>
        <tissue evidence="2">Leaf</tissue>
    </source>
</reference>
<evidence type="ECO:0000259" key="1">
    <source>
        <dbReference type="Pfam" id="PF24865"/>
    </source>
</evidence>
<keyword evidence="3" id="KW-1185">Reference proteome</keyword>
<protein>
    <recommendedName>
        <fullName evidence="1">DUF7731 domain-containing protein</fullName>
    </recommendedName>
</protein>
<dbReference type="PANTHER" id="PTHR34366:SF7">
    <property type="entry name" value="TRANSMEMBRANE PROTEIN"/>
    <property type="match status" value="1"/>
</dbReference>
<evidence type="ECO:0000313" key="2">
    <source>
        <dbReference type="EMBL" id="QCE01077.1"/>
    </source>
</evidence>
<accession>A0A4D6MM52</accession>
<dbReference type="AlphaFoldDB" id="A0A4D6MM52"/>
<feature type="domain" description="DUF7731" evidence="1">
    <location>
        <begin position="22"/>
        <end position="115"/>
    </location>
</feature>
<dbReference type="Proteomes" id="UP000501690">
    <property type="component" value="Linkage Group LG7"/>
</dbReference>
<dbReference type="EMBL" id="CP039351">
    <property type="protein sequence ID" value="QCE01077.1"/>
    <property type="molecule type" value="Genomic_DNA"/>
</dbReference>